<name>A0ABT1T794_9SPHI</name>
<keyword evidence="1" id="KW-0812">Transmembrane</keyword>
<dbReference type="RefSeq" id="WP_256540447.1">
    <property type="nucleotide sequence ID" value="NZ_JANHOH010000006.1"/>
</dbReference>
<evidence type="ECO:0000313" key="2">
    <source>
        <dbReference type="EMBL" id="MCQ6960260.1"/>
    </source>
</evidence>
<feature type="transmembrane region" description="Helical" evidence="1">
    <location>
        <begin position="66"/>
        <end position="87"/>
    </location>
</feature>
<comment type="caution">
    <text evidence="2">The sequence shown here is derived from an EMBL/GenBank/DDBJ whole genome shotgun (WGS) entry which is preliminary data.</text>
</comment>
<keyword evidence="1" id="KW-1133">Transmembrane helix</keyword>
<proteinExistence type="predicted"/>
<dbReference type="Pfam" id="PF12725">
    <property type="entry name" value="DUF3810"/>
    <property type="match status" value="1"/>
</dbReference>
<feature type="transmembrane region" description="Helical" evidence="1">
    <location>
        <begin position="94"/>
        <end position="116"/>
    </location>
</feature>
<accession>A0ABT1T794</accession>
<sequence>MQKQQGKAFIKRGLIILALILAVNLLMVFADHPQAVEKYYSEGLYLFVCHVLHPVFNIFPFSFGDVIYLIVIGYIIYALIRLIALCFKKKFMQAGIFTAGIVISIMAGVLMFYLFWGLNYFRPSAGERLNLRDSTFTTAQLQKVTAILIDSANASRARVTPQDLKQGNDSIYKTAIRAVLKLSGTSKEYQTHSPEIKPSLLTPLLNYIGTSGYYNPFTSEAQINYQMPVFNRPFVACHEMSHQMGYGAEDEANFVGFVAAIGSRDKLLRYSAYNLAVNEFMHTVRYTDTVLFKQLKTQISPAVLADFKTERLYWLSYQNKINTITSVFYDNFLKVNNQPQGLETYNRMVLLVMAMYRKQI</sequence>
<protein>
    <submittedName>
        <fullName evidence="2">DUF3810 domain-containing protein</fullName>
    </submittedName>
</protein>
<evidence type="ECO:0000256" key="1">
    <source>
        <dbReference type="SAM" id="Phobius"/>
    </source>
</evidence>
<keyword evidence="3" id="KW-1185">Reference proteome</keyword>
<reference evidence="2 3" key="1">
    <citation type="submission" date="2022-07" db="EMBL/GenBank/DDBJ databases">
        <title>Mucilaginibacter sp. JC4.</title>
        <authorList>
            <person name="Le V."/>
            <person name="Ko S.-R."/>
            <person name="Ahn C.-Y."/>
            <person name="Oh H.-M."/>
        </authorList>
    </citation>
    <scope>NUCLEOTIDE SEQUENCE [LARGE SCALE GENOMIC DNA]</scope>
    <source>
        <strain evidence="2 3">JC4</strain>
    </source>
</reference>
<keyword evidence="1" id="KW-0472">Membrane</keyword>
<dbReference type="InterPro" id="IPR024294">
    <property type="entry name" value="DUF3810"/>
</dbReference>
<evidence type="ECO:0000313" key="3">
    <source>
        <dbReference type="Proteomes" id="UP001204376"/>
    </source>
</evidence>
<organism evidence="2 3">
    <name type="scientific">Mucilaginibacter aquariorum</name>
    <dbReference type="NCBI Taxonomy" id="2967225"/>
    <lineage>
        <taxon>Bacteria</taxon>
        <taxon>Pseudomonadati</taxon>
        <taxon>Bacteroidota</taxon>
        <taxon>Sphingobacteriia</taxon>
        <taxon>Sphingobacteriales</taxon>
        <taxon>Sphingobacteriaceae</taxon>
        <taxon>Mucilaginibacter</taxon>
    </lineage>
</organism>
<dbReference type="Proteomes" id="UP001204376">
    <property type="component" value="Unassembled WGS sequence"/>
</dbReference>
<feature type="transmembrane region" description="Helical" evidence="1">
    <location>
        <begin position="12"/>
        <end position="30"/>
    </location>
</feature>
<gene>
    <name evidence="2" type="ORF">NPE20_19930</name>
</gene>
<dbReference type="EMBL" id="JANHOH010000006">
    <property type="protein sequence ID" value="MCQ6960260.1"/>
    <property type="molecule type" value="Genomic_DNA"/>
</dbReference>